<feature type="region of interest" description="Disordered" evidence="4">
    <location>
        <begin position="486"/>
        <end position="526"/>
    </location>
</feature>
<dbReference type="InterPro" id="IPR000719">
    <property type="entry name" value="Prot_kinase_dom"/>
</dbReference>
<dbReference type="EMBL" id="JAUEPO010000002">
    <property type="protein sequence ID" value="KAK3333663.1"/>
    <property type="molecule type" value="Genomic_DNA"/>
</dbReference>
<dbReference type="InterPro" id="IPR017441">
    <property type="entry name" value="Protein_kinase_ATP_BS"/>
</dbReference>
<evidence type="ECO:0000313" key="7">
    <source>
        <dbReference type="Proteomes" id="UP001286456"/>
    </source>
</evidence>
<evidence type="ECO:0000313" key="6">
    <source>
        <dbReference type="EMBL" id="KAK3333663.1"/>
    </source>
</evidence>
<feature type="compositionally biased region" description="Polar residues" evidence="4">
    <location>
        <begin position="1"/>
        <end position="16"/>
    </location>
</feature>
<feature type="region of interest" description="Disordered" evidence="4">
    <location>
        <begin position="543"/>
        <end position="568"/>
    </location>
</feature>
<dbReference type="PROSITE" id="PS00107">
    <property type="entry name" value="PROTEIN_KINASE_ATP"/>
    <property type="match status" value="1"/>
</dbReference>
<dbReference type="Pfam" id="PF00069">
    <property type="entry name" value="Pkinase"/>
    <property type="match status" value="1"/>
</dbReference>
<dbReference type="InterPro" id="IPR011009">
    <property type="entry name" value="Kinase-like_dom_sf"/>
</dbReference>
<reference evidence="6" key="1">
    <citation type="journal article" date="2023" name="Mol. Phylogenet. Evol.">
        <title>Genome-scale phylogeny and comparative genomics of the fungal order Sordariales.</title>
        <authorList>
            <person name="Hensen N."/>
            <person name="Bonometti L."/>
            <person name="Westerberg I."/>
            <person name="Brannstrom I.O."/>
            <person name="Guillou S."/>
            <person name="Cros-Aarteil S."/>
            <person name="Calhoun S."/>
            <person name="Haridas S."/>
            <person name="Kuo A."/>
            <person name="Mondo S."/>
            <person name="Pangilinan J."/>
            <person name="Riley R."/>
            <person name="LaButti K."/>
            <person name="Andreopoulos B."/>
            <person name="Lipzen A."/>
            <person name="Chen C."/>
            <person name="Yan M."/>
            <person name="Daum C."/>
            <person name="Ng V."/>
            <person name="Clum A."/>
            <person name="Steindorff A."/>
            <person name="Ohm R.A."/>
            <person name="Martin F."/>
            <person name="Silar P."/>
            <person name="Natvig D.O."/>
            <person name="Lalanne C."/>
            <person name="Gautier V."/>
            <person name="Ament-Velasquez S.L."/>
            <person name="Kruys A."/>
            <person name="Hutchinson M.I."/>
            <person name="Powell A.J."/>
            <person name="Barry K."/>
            <person name="Miller A.N."/>
            <person name="Grigoriev I.V."/>
            <person name="Debuchy R."/>
            <person name="Gladieux P."/>
            <person name="Hiltunen Thoren M."/>
            <person name="Johannesson H."/>
        </authorList>
    </citation>
    <scope>NUCLEOTIDE SEQUENCE</scope>
    <source>
        <strain evidence="6">SMH4131-1</strain>
    </source>
</reference>
<dbReference type="AlphaFoldDB" id="A0AAE0MJ82"/>
<dbReference type="GO" id="GO:0005516">
    <property type="term" value="F:calmodulin binding"/>
    <property type="evidence" value="ECO:0007669"/>
    <property type="project" value="TreeGrafter"/>
</dbReference>
<feature type="compositionally biased region" description="Basic residues" evidence="4">
    <location>
        <begin position="88"/>
        <end position="97"/>
    </location>
</feature>
<keyword evidence="6" id="KW-0808">Transferase</keyword>
<dbReference type="GO" id="GO:0005737">
    <property type="term" value="C:cytoplasm"/>
    <property type="evidence" value="ECO:0007669"/>
    <property type="project" value="TreeGrafter"/>
</dbReference>
<reference evidence="6" key="2">
    <citation type="submission" date="2023-06" db="EMBL/GenBank/DDBJ databases">
        <authorList>
            <consortium name="Lawrence Berkeley National Laboratory"/>
            <person name="Haridas S."/>
            <person name="Hensen N."/>
            <person name="Bonometti L."/>
            <person name="Westerberg I."/>
            <person name="Brannstrom I.O."/>
            <person name="Guillou S."/>
            <person name="Cros-Aarteil S."/>
            <person name="Calhoun S."/>
            <person name="Kuo A."/>
            <person name="Mondo S."/>
            <person name="Pangilinan J."/>
            <person name="Riley R."/>
            <person name="Labutti K."/>
            <person name="Andreopoulos B."/>
            <person name="Lipzen A."/>
            <person name="Chen C."/>
            <person name="Yanf M."/>
            <person name="Daum C."/>
            <person name="Ng V."/>
            <person name="Clum A."/>
            <person name="Steindorff A."/>
            <person name="Ohm R."/>
            <person name="Martin F."/>
            <person name="Silar P."/>
            <person name="Natvig D."/>
            <person name="Lalanne C."/>
            <person name="Gautier V."/>
            <person name="Ament-Velasquez S.L."/>
            <person name="Kruys A."/>
            <person name="Hutchinson M.I."/>
            <person name="Powell A.J."/>
            <person name="Barry K."/>
            <person name="Miller A.N."/>
            <person name="Grigoriev I.V."/>
            <person name="Debuchy R."/>
            <person name="Gladieux P."/>
            <person name="Thoren M.H."/>
            <person name="Johannesson H."/>
        </authorList>
    </citation>
    <scope>NUCLEOTIDE SEQUENCE</scope>
    <source>
        <strain evidence="6">SMH4131-1</strain>
    </source>
</reference>
<dbReference type="PANTHER" id="PTHR24346:SF77">
    <property type="entry name" value="SERINE THREONINE PROTEIN KINASE"/>
    <property type="match status" value="1"/>
</dbReference>
<evidence type="ECO:0000259" key="5">
    <source>
        <dbReference type="PROSITE" id="PS50011"/>
    </source>
</evidence>
<feature type="compositionally biased region" description="Polar residues" evidence="4">
    <location>
        <begin position="35"/>
        <end position="49"/>
    </location>
</feature>
<dbReference type="GO" id="GO:0035556">
    <property type="term" value="P:intracellular signal transduction"/>
    <property type="evidence" value="ECO:0007669"/>
    <property type="project" value="TreeGrafter"/>
</dbReference>
<organism evidence="6 7">
    <name type="scientific">Cercophora scortea</name>
    <dbReference type="NCBI Taxonomy" id="314031"/>
    <lineage>
        <taxon>Eukaryota</taxon>
        <taxon>Fungi</taxon>
        <taxon>Dikarya</taxon>
        <taxon>Ascomycota</taxon>
        <taxon>Pezizomycotina</taxon>
        <taxon>Sordariomycetes</taxon>
        <taxon>Sordariomycetidae</taxon>
        <taxon>Sordariales</taxon>
        <taxon>Lasiosphaeriaceae</taxon>
        <taxon>Cercophora</taxon>
    </lineage>
</organism>
<feature type="domain" description="Protein kinase" evidence="5">
    <location>
        <begin position="128"/>
        <end position="428"/>
    </location>
</feature>
<evidence type="ECO:0000256" key="3">
    <source>
        <dbReference type="PROSITE-ProRule" id="PRU10141"/>
    </source>
</evidence>
<gene>
    <name evidence="6" type="ORF">B0T19DRAFT_440410</name>
</gene>
<name>A0AAE0MJ82_9PEZI</name>
<feature type="region of interest" description="Disordered" evidence="4">
    <location>
        <begin position="1"/>
        <end position="102"/>
    </location>
</feature>
<keyword evidence="2 3" id="KW-0067">ATP-binding</keyword>
<feature type="compositionally biased region" description="Basic and acidic residues" evidence="4">
    <location>
        <begin position="23"/>
        <end position="34"/>
    </location>
</feature>
<dbReference type="Gene3D" id="3.30.200.20">
    <property type="entry name" value="Phosphorylase Kinase, domain 1"/>
    <property type="match status" value="1"/>
</dbReference>
<dbReference type="PANTHER" id="PTHR24346">
    <property type="entry name" value="MAP/MICROTUBULE AFFINITY-REGULATING KINASE"/>
    <property type="match status" value="1"/>
</dbReference>
<dbReference type="CDD" id="cd14008">
    <property type="entry name" value="STKc_LKB1_CaMKK"/>
    <property type="match status" value="1"/>
</dbReference>
<dbReference type="Gene3D" id="1.10.510.10">
    <property type="entry name" value="Transferase(Phosphotransferase) domain 1"/>
    <property type="match status" value="1"/>
</dbReference>
<keyword evidence="6" id="KW-0418">Kinase</keyword>
<keyword evidence="1 3" id="KW-0547">Nucleotide-binding</keyword>
<accession>A0AAE0MJ82</accession>
<dbReference type="SUPFAM" id="SSF56112">
    <property type="entry name" value="Protein kinase-like (PK-like)"/>
    <property type="match status" value="1"/>
</dbReference>
<dbReference type="GO" id="GO:0004683">
    <property type="term" value="F:calcium/calmodulin-dependent protein kinase activity"/>
    <property type="evidence" value="ECO:0007669"/>
    <property type="project" value="TreeGrafter"/>
</dbReference>
<dbReference type="PROSITE" id="PS50011">
    <property type="entry name" value="PROTEIN_KINASE_DOM"/>
    <property type="match status" value="1"/>
</dbReference>
<dbReference type="GO" id="GO:0005524">
    <property type="term" value="F:ATP binding"/>
    <property type="evidence" value="ECO:0007669"/>
    <property type="project" value="UniProtKB-UniRule"/>
</dbReference>
<evidence type="ECO:0000256" key="4">
    <source>
        <dbReference type="SAM" id="MobiDB-lite"/>
    </source>
</evidence>
<comment type="caution">
    <text evidence="6">The sequence shown here is derived from an EMBL/GenBank/DDBJ whole genome shotgun (WGS) entry which is preliminary data.</text>
</comment>
<dbReference type="InterPro" id="IPR008271">
    <property type="entry name" value="Ser/Thr_kinase_AS"/>
</dbReference>
<dbReference type="FunFam" id="3.30.200.20:FF:000447">
    <property type="entry name" value="Calcium/calmodulin dependent protein kinase"/>
    <property type="match status" value="1"/>
</dbReference>
<proteinExistence type="predicted"/>
<dbReference type="SMART" id="SM00220">
    <property type="entry name" value="S_TKc"/>
    <property type="match status" value="1"/>
</dbReference>
<sequence length="704" mass="77900">MADQDIGSQHRPSTFSLPLRPRVSHDGNEHDSEQSHAMASAAQTQSPTDLPSPGISVEFHGDNDARALATAHHSAPADMQQQQQLKSPLRHHRRTPSAHREVKETLNARSEYLNDDSDGRSHFRVNQYDIKEEIGRGSYGAVHLAVDQFGNEYAVKEFSKARLRKRAQSEILRRGPKHLGRFPPRAGFGAPDVASSRMTDQEAKEASDALFLIREEIAIMKKLNHPNLVQLIEVLDDPEEDSLYMVLEMCKKGVVMKVGLNESASPYPEETCRCWFRDLILGIEYLHSQGVVHRDIKPDNLLLTSDDVLKIVDFGVSEMFEKAANMRTAKSAGSPAFLPPELCVAKHGDVSGKAADIWSMGVSLYCLRYGRIPFEKQGVLEIYEAIRTESPQFPPGENEQFVDLMHRLMEKDPEKRITMAELREHPWVTNGGEDPLLSAEENLSDPVEPNALEVNHAFTRRMSHLLCVMKAIKKFKALVAHKKEAASLKESVTTVSSETDDAAKPQPPALPETTGQSTKAPEESTEEYAARIIRERQLFLQKTRAGRSLKDTPASGDKGHAHDPTDVEPLHLGIGTGNVDDFSGYDKQSVDVVSDSPTAVDFDVYDRAFNAEVDRIKRSTSRKGGRGQSGGGGAPAPLYHTKFNKISGYRTGDENLVWADNSSAESTPRQLPQQRAAGPKFADLVSMMTDGKEAAKLQKSEATS</sequence>
<dbReference type="FunFam" id="1.10.510.10:FF:000995">
    <property type="entry name" value="BcCMK3, calcium/calmodulin-dependent protein kinase"/>
    <property type="match status" value="1"/>
</dbReference>
<evidence type="ECO:0000256" key="2">
    <source>
        <dbReference type="ARBA" id="ARBA00022840"/>
    </source>
</evidence>
<dbReference type="Proteomes" id="UP001286456">
    <property type="component" value="Unassembled WGS sequence"/>
</dbReference>
<protein>
    <submittedName>
        <fullName evidence="6">Kinase-like domain-containing protein</fullName>
    </submittedName>
</protein>
<keyword evidence="7" id="KW-1185">Reference proteome</keyword>
<feature type="compositionally biased region" description="Basic and acidic residues" evidence="4">
    <location>
        <begin position="557"/>
        <end position="568"/>
    </location>
</feature>
<feature type="region of interest" description="Disordered" evidence="4">
    <location>
        <begin position="616"/>
        <end position="639"/>
    </location>
</feature>
<feature type="binding site" evidence="3">
    <location>
        <position position="156"/>
    </location>
    <ligand>
        <name>ATP</name>
        <dbReference type="ChEBI" id="CHEBI:30616"/>
    </ligand>
</feature>
<dbReference type="PROSITE" id="PS00108">
    <property type="entry name" value="PROTEIN_KINASE_ST"/>
    <property type="match status" value="1"/>
</dbReference>
<evidence type="ECO:0000256" key="1">
    <source>
        <dbReference type="ARBA" id="ARBA00022741"/>
    </source>
</evidence>